<feature type="region of interest" description="Disordered" evidence="7">
    <location>
        <begin position="177"/>
        <end position="239"/>
    </location>
</feature>
<keyword evidence="9" id="KW-1185">Reference proteome</keyword>
<comment type="subcellular location">
    <subcellularLocation>
        <location evidence="1">Cell membrane</location>
    </subcellularLocation>
    <subcellularLocation>
        <location evidence="2">Cytoplasm</location>
        <location evidence="2">Cytosol</location>
    </subcellularLocation>
</comment>
<evidence type="ECO:0000256" key="6">
    <source>
        <dbReference type="ARBA" id="ARBA00034482"/>
    </source>
</evidence>
<dbReference type="AlphaFoldDB" id="A0A3P7KC93"/>
<dbReference type="GO" id="GO:0005886">
    <property type="term" value="C:plasma membrane"/>
    <property type="evidence" value="ECO:0007669"/>
    <property type="project" value="UniProtKB-SubCell"/>
</dbReference>
<evidence type="ECO:0000256" key="3">
    <source>
        <dbReference type="ARBA" id="ARBA00022475"/>
    </source>
</evidence>
<organism evidence="8 9">
    <name type="scientific">Strongylus vulgaris</name>
    <name type="common">Blood worm</name>
    <dbReference type="NCBI Taxonomy" id="40348"/>
    <lineage>
        <taxon>Eukaryota</taxon>
        <taxon>Metazoa</taxon>
        <taxon>Ecdysozoa</taxon>
        <taxon>Nematoda</taxon>
        <taxon>Chromadorea</taxon>
        <taxon>Rhabditida</taxon>
        <taxon>Rhabditina</taxon>
        <taxon>Rhabditomorpha</taxon>
        <taxon>Strongyloidea</taxon>
        <taxon>Strongylidae</taxon>
        <taxon>Strongylus</taxon>
    </lineage>
</organism>
<reference evidence="8 9" key="1">
    <citation type="submission" date="2018-11" db="EMBL/GenBank/DDBJ databases">
        <authorList>
            <consortium name="Pathogen Informatics"/>
        </authorList>
    </citation>
    <scope>NUCLEOTIDE SEQUENCE [LARGE SCALE GENOMIC DNA]</scope>
</reference>
<proteinExistence type="inferred from homology"/>
<dbReference type="Proteomes" id="UP000270094">
    <property type="component" value="Unassembled WGS sequence"/>
</dbReference>
<protein>
    <submittedName>
        <fullName evidence="8">Uncharacterized protein</fullName>
    </submittedName>
</protein>
<feature type="compositionally biased region" description="Polar residues" evidence="7">
    <location>
        <begin position="229"/>
        <end position="239"/>
    </location>
</feature>
<name>A0A3P7KC93_STRVU</name>
<evidence type="ECO:0000313" key="8">
    <source>
        <dbReference type="EMBL" id="VDM66188.1"/>
    </source>
</evidence>
<gene>
    <name evidence="8" type="ORF">SVUK_LOCUS1186</name>
</gene>
<dbReference type="InterPro" id="IPR018619">
    <property type="entry name" value="Hyccin"/>
</dbReference>
<dbReference type="GO" id="GO:0005829">
    <property type="term" value="C:cytosol"/>
    <property type="evidence" value="ECO:0007669"/>
    <property type="project" value="UniProtKB-SubCell"/>
</dbReference>
<evidence type="ECO:0000256" key="2">
    <source>
        <dbReference type="ARBA" id="ARBA00004514"/>
    </source>
</evidence>
<dbReference type="Pfam" id="PF09790">
    <property type="entry name" value="Hyccin"/>
    <property type="match status" value="1"/>
</dbReference>
<accession>A0A3P7KC93</accession>
<dbReference type="OrthoDB" id="18937at2759"/>
<comment type="similarity">
    <text evidence="6">Belongs to the Hyccin family.</text>
</comment>
<evidence type="ECO:0000256" key="7">
    <source>
        <dbReference type="SAM" id="MobiDB-lite"/>
    </source>
</evidence>
<keyword evidence="4" id="KW-0963">Cytoplasm</keyword>
<evidence type="ECO:0000256" key="1">
    <source>
        <dbReference type="ARBA" id="ARBA00004236"/>
    </source>
</evidence>
<evidence type="ECO:0000256" key="4">
    <source>
        <dbReference type="ARBA" id="ARBA00022490"/>
    </source>
</evidence>
<evidence type="ECO:0000256" key="5">
    <source>
        <dbReference type="ARBA" id="ARBA00023136"/>
    </source>
</evidence>
<keyword evidence="5" id="KW-0472">Membrane</keyword>
<dbReference type="EMBL" id="UYYB01002267">
    <property type="protein sequence ID" value="VDM66188.1"/>
    <property type="molecule type" value="Genomic_DNA"/>
</dbReference>
<keyword evidence="3" id="KW-1003">Cell membrane</keyword>
<sequence>MHQRAQYEILAEVILVTSAIRNSLLENPFSKEKRDELMWGRIQTIEKRRKGLVTTASLRMRKMPEDIPVPELKEKEHSILEEGMDNLKKKVSALGLHHKMQRFRKSSIDTDEVELQTIREEKSTEIRDSSNRVEEVIVEAPTRRRSSSEEMPRHQNIIPNEIRVKNRQDVIEETRRLAKHRNGLTDSSERRRMSSPLIERPSELRGEQRVSSSEDAGAYTVGGLRHMDSGSSTQRSFDF</sequence>
<evidence type="ECO:0000313" key="9">
    <source>
        <dbReference type="Proteomes" id="UP000270094"/>
    </source>
</evidence>